<evidence type="ECO:0000256" key="8">
    <source>
        <dbReference type="ARBA" id="ARBA00023186"/>
    </source>
</evidence>
<dbReference type="PANTHER" id="PTHR47529:SF1">
    <property type="entry name" value="PERIPLASMIC CHAPERONE PPID"/>
    <property type="match status" value="1"/>
</dbReference>
<dbReference type="Gene3D" id="3.10.50.40">
    <property type="match status" value="1"/>
</dbReference>
<dbReference type="GO" id="GO:0005886">
    <property type="term" value="C:plasma membrane"/>
    <property type="evidence" value="ECO:0007669"/>
    <property type="project" value="UniProtKB-SubCell"/>
</dbReference>
<keyword evidence="8" id="KW-0143">Chaperone</keyword>
<proteinExistence type="inferred from homology"/>
<comment type="similarity">
    <text evidence="11">Belongs to the PpiD chaperone family.</text>
</comment>
<feature type="domain" description="PpiC" evidence="16">
    <location>
        <begin position="272"/>
        <end position="360"/>
    </location>
</feature>
<dbReference type="Gene3D" id="1.10.4030.10">
    <property type="entry name" value="Porin chaperone SurA, peptide-binding domain"/>
    <property type="match status" value="1"/>
</dbReference>
<dbReference type="InterPro" id="IPR000297">
    <property type="entry name" value="PPIase_PpiC"/>
</dbReference>
<evidence type="ECO:0000256" key="5">
    <source>
        <dbReference type="ARBA" id="ARBA00022692"/>
    </source>
</evidence>
<name>A0A7S8F6Q1_9SPHN</name>
<dbReference type="RefSeq" id="WP_200983867.1">
    <property type="nucleotide sequence ID" value="NZ_CP064654.1"/>
</dbReference>
<dbReference type="InterPro" id="IPR052029">
    <property type="entry name" value="PpiD_chaperone"/>
</dbReference>
<evidence type="ECO:0000256" key="12">
    <source>
        <dbReference type="ARBA" id="ARBA00040743"/>
    </source>
</evidence>
<evidence type="ECO:0000313" key="18">
    <source>
        <dbReference type="Proteomes" id="UP000594459"/>
    </source>
</evidence>
<dbReference type="AlphaFoldDB" id="A0A7S8F6Q1"/>
<evidence type="ECO:0000256" key="11">
    <source>
        <dbReference type="ARBA" id="ARBA00038408"/>
    </source>
</evidence>
<evidence type="ECO:0000256" key="4">
    <source>
        <dbReference type="ARBA" id="ARBA00022519"/>
    </source>
</evidence>
<dbReference type="Proteomes" id="UP000594459">
    <property type="component" value="Chromosome"/>
</dbReference>
<keyword evidence="5" id="KW-0812">Transmembrane</keyword>
<dbReference type="InterPro" id="IPR046357">
    <property type="entry name" value="PPIase_dom_sf"/>
</dbReference>
<keyword evidence="3" id="KW-1003">Cell membrane</keyword>
<evidence type="ECO:0000256" key="15">
    <source>
        <dbReference type="SAM" id="SignalP"/>
    </source>
</evidence>
<evidence type="ECO:0000256" key="2">
    <source>
        <dbReference type="ARBA" id="ARBA00018370"/>
    </source>
</evidence>
<protein>
    <recommendedName>
        <fullName evidence="2">Parvulin-like PPIase</fullName>
    </recommendedName>
    <alternativeName>
        <fullName evidence="9">Peptidyl-prolyl cis-trans isomerase plp</fullName>
    </alternativeName>
    <alternativeName>
        <fullName evidence="12">Periplasmic chaperone PpiD</fullName>
    </alternativeName>
    <alternativeName>
        <fullName evidence="13">Periplasmic folding chaperone</fullName>
    </alternativeName>
    <alternativeName>
        <fullName evidence="10">Rotamase plp</fullName>
    </alternativeName>
</protein>
<keyword evidence="14" id="KW-0697">Rotamase</keyword>
<evidence type="ECO:0000256" key="13">
    <source>
        <dbReference type="ARBA" id="ARBA00042775"/>
    </source>
</evidence>
<dbReference type="PANTHER" id="PTHR47529">
    <property type="entry name" value="PEPTIDYL-PROLYL CIS-TRANS ISOMERASE D"/>
    <property type="match status" value="1"/>
</dbReference>
<feature type="chain" id="PRO_5032493370" description="Parvulin-like PPIase" evidence="15">
    <location>
        <begin position="33"/>
        <end position="645"/>
    </location>
</feature>
<dbReference type="PROSITE" id="PS50198">
    <property type="entry name" value="PPIC_PPIASE_2"/>
    <property type="match status" value="1"/>
</dbReference>
<dbReference type="InterPro" id="IPR027304">
    <property type="entry name" value="Trigger_fact/SurA_dom_sf"/>
</dbReference>
<evidence type="ECO:0000259" key="16">
    <source>
        <dbReference type="PROSITE" id="PS50198"/>
    </source>
</evidence>
<reference evidence="17 18" key="1">
    <citation type="submission" date="2020-11" db="EMBL/GenBank/DDBJ databases">
        <title>The genome sequence of Erythrobacter sp. 6D36.</title>
        <authorList>
            <person name="Liu Y."/>
        </authorList>
    </citation>
    <scope>NUCLEOTIDE SEQUENCE [LARGE SCALE GENOMIC DNA]</scope>
    <source>
        <strain evidence="17 18">6D36</strain>
    </source>
</reference>
<dbReference type="SUPFAM" id="SSF109998">
    <property type="entry name" value="Triger factor/SurA peptide-binding domain-like"/>
    <property type="match status" value="1"/>
</dbReference>
<dbReference type="KEGG" id="qso:IRL76_05955"/>
<evidence type="ECO:0000256" key="10">
    <source>
        <dbReference type="ARBA" id="ARBA00031484"/>
    </source>
</evidence>
<keyword evidence="14" id="KW-0413">Isomerase</keyword>
<dbReference type="Pfam" id="PF13624">
    <property type="entry name" value="SurA_N_3"/>
    <property type="match status" value="1"/>
</dbReference>
<evidence type="ECO:0000256" key="7">
    <source>
        <dbReference type="ARBA" id="ARBA00023136"/>
    </source>
</evidence>
<sequence>MLQFFRNMFKTKLGLALALVFLGLIALAFASADVSSTGTFGGVAGGDRVAVVGDQKIGTSDLIRAANNGLDRVRQDRPTITMQTFVAEKGLEQVLDALIDRFSLKGFAEKYGIRAGANLVNSEIRTIPAFRGPDGNFSETAYRQVLAQQRITDAQARDDLGTSLLSQQVFMPASFGATVPQKLAYRYAQLFKERRQGTIALLPSAAYAPKGPVSDSTLKAFYDSNRALFVRPERRVIRFATFDAAALGDRVNPTDAEIAARYERDKAQYAASETRNFTQIIVPTEAAAKSIRQRVEGGASLEAVAREAGLRAAPVTEVDRKALAGQASEAVAKAYFSAARGSVAQPARSSLGWHVARIDSVNSKPARTLAQVRGEIEDALRTEKRSTGLANLAIEIEDQISDGATLSEIAEERGLELTTTQPALADGRIYRSPNETLPAILAPALSTAFQMEEEEPEIAPLAGGQDYLVYEVSDITPAATAPFGEIKEVVAQSWRQAEGMKAAQAAADRILKKVRSGTTLAAALAAEKVALPSPDAVNLTREQLAAERERRIPPPLALLFSMAEGTTKKLEGPNKAGFYVVNLADVTMDNLAKDDPLIAQARTQMGPLLGDEFAKQLSFAMRDELGVERNQSAIDAVRKQLLGEN</sequence>
<evidence type="ECO:0000256" key="6">
    <source>
        <dbReference type="ARBA" id="ARBA00022989"/>
    </source>
</evidence>
<keyword evidence="15" id="KW-0732">Signal</keyword>
<keyword evidence="18" id="KW-1185">Reference proteome</keyword>
<keyword evidence="7" id="KW-0472">Membrane</keyword>
<feature type="signal peptide" evidence="15">
    <location>
        <begin position="1"/>
        <end position="32"/>
    </location>
</feature>
<evidence type="ECO:0000256" key="1">
    <source>
        <dbReference type="ARBA" id="ARBA00004382"/>
    </source>
</evidence>
<organism evidence="17 18">
    <name type="scientific">Qipengyuania soli</name>
    <dbReference type="NCBI Taxonomy" id="2782568"/>
    <lineage>
        <taxon>Bacteria</taxon>
        <taxon>Pseudomonadati</taxon>
        <taxon>Pseudomonadota</taxon>
        <taxon>Alphaproteobacteria</taxon>
        <taxon>Sphingomonadales</taxon>
        <taxon>Erythrobacteraceae</taxon>
        <taxon>Qipengyuania</taxon>
    </lineage>
</organism>
<evidence type="ECO:0000256" key="3">
    <source>
        <dbReference type="ARBA" id="ARBA00022475"/>
    </source>
</evidence>
<evidence type="ECO:0000256" key="9">
    <source>
        <dbReference type="ARBA" id="ARBA00030642"/>
    </source>
</evidence>
<evidence type="ECO:0000313" key="17">
    <source>
        <dbReference type="EMBL" id="QPD00073.1"/>
    </source>
</evidence>
<dbReference type="GO" id="GO:0003755">
    <property type="term" value="F:peptidyl-prolyl cis-trans isomerase activity"/>
    <property type="evidence" value="ECO:0007669"/>
    <property type="project" value="UniProtKB-KW"/>
</dbReference>
<dbReference type="EMBL" id="CP064654">
    <property type="protein sequence ID" value="QPD00073.1"/>
    <property type="molecule type" value="Genomic_DNA"/>
</dbReference>
<dbReference type="Pfam" id="PF13145">
    <property type="entry name" value="Rotamase_2"/>
    <property type="match status" value="1"/>
</dbReference>
<keyword evidence="6" id="KW-1133">Transmembrane helix</keyword>
<dbReference type="SUPFAM" id="SSF54534">
    <property type="entry name" value="FKBP-like"/>
    <property type="match status" value="1"/>
</dbReference>
<keyword evidence="4" id="KW-0997">Cell inner membrane</keyword>
<gene>
    <name evidence="17" type="ORF">IRL76_05955</name>
</gene>
<comment type="subcellular location">
    <subcellularLocation>
        <location evidence="1">Cell inner membrane</location>
        <topology evidence="1">Single-pass type II membrane protein</topology>
        <orientation evidence="1">Periplasmic side</orientation>
    </subcellularLocation>
</comment>
<accession>A0A7S8F6Q1</accession>
<evidence type="ECO:0000256" key="14">
    <source>
        <dbReference type="PROSITE-ProRule" id="PRU00278"/>
    </source>
</evidence>